<accession>A0A7M1LFF0</accession>
<evidence type="ECO:0000256" key="9">
    <source>
        <dbReference type="ARBA" id="ARBA00023310"/>
    </source>
</evidence>
<evidence type="ECO:0000256" key="6">
    <source>
        <dbReference type="ARBA" id="ARBA00022989"/>
    </source>
</evidence>
<dbReference type="CDD" id="cd06503">
    <property type="entry name" value="ATP-synt_Fo_b"/>
    <property type="match status" value="1"/>
</dbReference>
<keyword evidence="17" id="KW-1185">Reference proteome</keyword>
<evidence type="ECO:0000256" key="2">
    <source>
        <dbReference type="ARBA" id="ARBA00022448"/>
    </source>
</evidence>
<proteinExistence type="inferred from homology"/>
<evidence type="ECO:0000256" key="10">
    <source>
        <dbReference type="ARBA" id="ARBA00025198"/>
    </source>
</evidence>
<evidence type="ECO:0000256" key="3">
    <source>
        <dbReference type="ARBA" id="ARBA00022547"/>
    </source>
</evidence>
<feature type="coiled-coil region" evidence="14">
    <location>
        <begin position="46"/>
        <end position="121"/>
    </location>
</feature>
<keyword evidence="3 13" id="KW-0138">CF(0)</keyword>
<dbReference type="InterPro" id="IPR050059">
    <property type="entry name" value="ATP_synthase_B_chain"/>
</dbReference>
<dbReference type="Proteomes" id="UP000594749">
    <property type="component" value="Chromosome"/>
</dbReference>
<keyword evidence="14" id="KW-0175">Coiled coil</keyword>
<sequence>MIQIDVSAFILTIIVFIALVGYLNRRLYQPLLAFMDARDAAIKRDEDAANKNLAEVDSEAKEIEDILTKARNEAATVRQDGLSQIEADEAEEIKAKKDSLEDDFSKYLQELEKEKVELKESLKASIPVFRSSIKEKMARI</sequence>
<gene>
    <name evidence="16" type="ORF">IMC76_05115</name>
</gene>
<evidence type="ECO:0000256" key="15">
    <source>
        <dbReference type="SAM" id="Phobius"/>
    </source>
</evidence>
<dbReference type="GO" id="GO:0045259">
    <property type="term" value="C:proton-transporting ATP synthase complex"/>
    <property type="evidence" value="ECO:0007669"/>
    <property type="project" value="UniProtKB-KW"/>
</dbReference>
<dbReference type="EMBL" id="CP063078">
    <property type="protein sequence ID" value="QOQ86616.1"/>
    <property type="molecule type" value="Genomic_DNA"/>
</dbReference>
<evidence type="ECO:0000256" key="12">
    <source>
        <dbReference type="ARBA" id="ARBA00037847"/>
    </source>
</evidence>
<dbReference type="RefSeq" id="WP_025802861.1">
    <property type="nucleotide sequence ID" value="NZ_CP053842.1"/>
</dbReference>
<evidence type="ECO:0000256" key="13">
    <source>
        <dbReference type="RuleBase" id="RU003848"/>
    </source>
</evidence>
<keyword evidence="6 15" id="KW-1133">Transmembrane helix</keyword>
<comment type="function">
    <text evidence="10">F(1)F(0) ATP synthase produces ATP from ADP in the presence of a proton or sodium gradient. F-type ATPases consist of two structural domains, F(1) containing the extramembraneous catalytic core and F(0) containing the membrane proton channel, linked together by a central stalk and a peripheral stalk. During catalysis, ATP synthesis in the catalytic domain of F(1) is coupled via a rotary mechanism of the central stalk subunits to proton translocation.</text>
</comment>
<comment type="subcellular location">
    <subcellularLocation>
        <location evidence="12">Endomembrane system</location>
        <topology evidence="12">Single-pass membrane protein</topology>
    </subcellularLocation>
</comment>
<dbReference type="InterPro" id="IPR002146">
    <property type="entry name" value="ATP_synth_b/b'su_bac/chlpt"/>
</dbReference>
<evidence type="ECO:0000313" key="16">
    <source>
        <dbReference type="EMBL" id="QOQ86616.1"/>
    </source>
</evidence>
<dbReference type="AlphaFoldDB" id="A0A7M1LFF0"/>
<evidence type="ECO:0000256" key="8">
    <source>
        <dbReference type="ARBA" id="ARBA00023136"/>
    </source>
</evidence>
<feature type="transmembrane region" description="Helical" evidence="15">
    <location>
        <begin position="6"/>
        <end position="23"/>
    </location>
</feature>
<comment type="function">
    <text evidence="11">Component of the F(0) channel, it forms part of the peripheral stalk, linking F(1) to F(0). The b'-subunit is a diverged and duplicated form of b found in plants and photosynthetic bacteria.</text>
</comment>
<comment type="similarity">
    <text evidence="1 13">Belongs to the ATPase B chain family.</text>
</comment>
<keyword evidence="9" id="KW-0066">ATP synthesis</keyword>
<evidence type="ECO:0000256" key="4">
    <source>
        <dbReference type="ARBA" id="ARBA00022692"/>
    </source>
</evidence>
<evidence type="ECO:0000256" key="7">
    <source>
        <dbReference type="ARBA" id="ARBA00023065"/>
    </source>
</evidence>
<name>A0A7M1LFF0_9BACT</name>
<dbReference type="GO" id="GO:0015986">
    <property type="term" value="P:proton motive force-driven ATP synthesis"/>
    <property type="evidence" value="ECO:0007669"/>
    <property type="project" value="InterPro"/>
</dbReference>
<organism evidence="16 17">
    <name type="scientific">Campylobacter corcagiensis</name>
    <dbReference type="NCBI Taxonomy" id="1448857"/>
    <lineage>
        <taxon>Bacteria</taxon>
        <taxon>Pseudomonadati</taxon>
        <taxon>Campylobacterota</taxon>
        <taxon>Epsilonproteobacteria</taxon>
        <taxon>Campylobacterales</taxon>
        <taxon>Campylobacteraceae</taxon>
        <taxon>Campylobacter</taxon>
    </lineage>
</organism>
<dbReference type="PANTHER" id="PTHR33445">
    <property type="entry name" value="ATP SYNTHASE SUBUNIT B', CHLOROPLASTIC"/>
    <property type="match status" value="1"/>
</dbReference>
<keyword evidence="5 13" id="KW-0375">Hydrogen ion transport</keyword>
<dbReference type="PANTHER" id="PTHR33445:SF1">
    <property type="entry name" value="ATP SYNTHASE SUBUNIT B"/>
    <property type="match status" value="1"/>
</dbReference>
<keyword evidence="8 15" id="KW-0472">Membrane</keyword>
<keyword evidence="2 13" id="KW-0813">Transport</keyword>
<evidence type="ECO:0000256" key="14">
    <source>
        <dbReference type="SAM" id="Coils"/>
    </source>
</evidence>
<evidence type="ECO:0000313" key="17">
    <source>
        <dbReference type="Proteomes" id="UP000594749"/>
    </source>
</evidence>
<dbReference type="GO" id="GO:0012505">
    <property type="term" value="C:endomembrane system"/>
    <property type="evidence" value="ECO:0007669"/>
    <property type="project" value="UniProtKB-SubCell"/>
</dbReference>
<dbReference type="OrthoDB" id="5334261at2"/>
<protein>
    <submittedName>
        <fullName evidence="16">F0F1 ATP synthase subunit B</fullName>
    </submittedName>
</protein>
<reference evidence="16 17" key="1">
    <citation type="submission" date="2020-10" db="EMBL/GenBank/DDBJ databases">
        <title>Campylobacter and Helicobacter PacBio genomes.</title>
        <authorList>
            <person name="Lane C."/>
        </authorList>
    </citation>
    <scope>NUCLEOTIDE SEQUENCE [LARGE SCALE GENOMIC DNA]</scope>
    <source>
        <strain evidence="16 17">2016D-0077</strain>
    </source>
</reference>
<dbReference type="NCBIfam" id="NF006293">
    <property type="entry name" value="PRK08476.1"/>
    <property type="match status" value="1"/>
</dbReference>
<dbReference type="Pfam" id="PF00430">
    <property type="entry name" value="ATP-synt_B"/>
    <property type="match status" value="1"/>
</dbReference>
<evidence type="ECO:0000256" key="1">
    <source>
        <dbReference type="ARBA" id="ARBA00005513"/>
    </source>
</evidence>
<dbReference type="GO" id="GO:0046961">
    <property type="term" value="F:proton-transporting ATPase activity, rotational mechanism"/>
    <property type="evidence" value="ECO:0007669"/>
    <property type="project" value="TreeGrafter"/>
</dbReference>
<keyword evidence="7 13" id="KW-0406">Ion transport</keyword>
<evidence type="ECO:0000256" key="5">
    <source>
        <dbReference type="ARBA" id="ARBA00022781"/>
    </source>
</evidence>
<keyword evidence="4 13" id="KW-0812">Transmembrane</keyword>
<evidence type="ECO:0000256" key="11">
    <source>
        <dbReference type="ARBA" id="ARBA00025614"/>
    </source>
</evidence>